<dbReference type="EMBL" id="CP025096">
    <property type="protein sequence ID" value="AUD07037.1"/>
    <property type="molecule type" value="Genomic_DNA"/>
</dbReference>
<evidence type="ECO:0000313" key="2">
    <source>
        <dbReference type="Proteomes" id="UP000232883"/>
    </source>
</evidence>
<dbReference type="RefSeq" id="WP_100993596.1">
    <property type="nucleotide sequence ID" value="NZ_CP025096.1"/>
</dbReference>
<dbReference type="OrthoDB" id="886540at2"/>
<name>A0A2K8ZAY5_9BACT</name>
<organism evidence="1 2">
    <name type="scientific">Spirosoma pollinicola</name>
    <dbReference type="NCBI Taxonomy" id="2057025"/>
    <lineage>
        <taxon>Bacteria</taxon>
        <taxon>Pseudomonadati</taxon>
        <taxon>Bacteroidota</taxon>
        <taxon>Cytophagia</taxon>
        <taxon>Cytophagales</taxon>
        <taxon>Cytophagaceae</taxon>
        <taxon>Spirosoma</taxon>
    </lineage>
</organism>
<gene>
    <name evidence="1" type="ORF">CWM47_37600</name>
</gene>
<proteinExistence type="predicted"/>
<dbReference type="KEGG" id="spir:CWM47_37600"/>
<dbReference type="Proteomes" id="UP000232883">
    <property type="component" value="Chromosome"/>
</dbReference>
<keyword evidence="2" id="KW-1185">Reference proteome</keyword>
<accession>A0A2K8ZAY5</accession>
<sequence length="65" mass="7331">MKIVLDIPDNKVGFMMELLRSLSFVKTNPMLVGSANEKALFLGEWNEAMEESNDELANKTQARNT</sequence>
<evidence type="ECO:0000313" key="1">
    <source>
        <dbReference type="EMBL" id="AUD07037.1"/>
    </source>
</evidence>
<protein>
    <submittedName>
        <fullName evidence="1">Uncharacterized protein</fullName>
    </submittedName>
</protein>
<dbReference type="AlphaFoldDB" id="A0A2K8ZAY5"/>
<reference evidence="1 2" key="1">
    <citation type="submission" date="2017-11" db="EMBL/GenBank/DDBJ databases">
        <title>Taxonomic description and genome sequences of Spirosoma HA7 sp. nov., isolated from pollen microhabitat of Corylus avellana.</title>
        <authorList>
            <person name="Ambika Manirajan B."/>
            <person name="Suarez C."/>
            <person name="Ratering S."/>
            <person name="Geissler-Plaum R."/>
            <person name="Cardinale M."/>
            <person name="Sylvia S."/>
        </authorList>
    </citation>
    <scope>NUCLEOTIDE SEQUENCE [LARGE SCALE GENOMIC DNA]</scope>
    <source>
        <strain evidence="1 2">HA7</strain>
    </source>
</reference>